<dbReference type="InterPro" id="IPR038587">
    <property type="entry name" value="Ribosomal_eL40_sf"/>
</dbReference>
<sequence>MKELAWKYNVYKKVCRKCYARLPPNATNCRKRKCGLGSTSNLGVSQVEEFAIPELPSGISLCFVLLSAWDDPFFMGLNAIEVFTAEGARADVLSINTNATECFGELASLLYCKTCPCTDPQGMWLARHSPNAPPITVTIQLKVVQTIAMIRIWNYCESRVHALRGSDECGLNWTKRAFLKEKYPVLSAAKMRLENRWRLEDAAIPSSQLDMLSLESSSENDNFTSSTSSFNNMDGIQRPTTSLTGRPLSSSPSSPSVQKFNGNDSVHPLCLGVPSSSAGCTSSSSSKSDAVDHLDDEEDSIVRGKVFHIELTANWGSADLIGLTGIQFLGPNSEQISTENCVIRCSTDPVVSANNTALLRLTNGRNLSCEAEDMWLTSWAATEDGTPPTLSFTFPREIQLAGVSIWNYNASPELTYAGVKCAQFFANGRPIVNAVLLRRAPGYVFFDYVQDVMFNRCHLFRPLTSRPNTHSISAFIFQLRLLSSWGDEFYIGLNGIELYNRRNQLIKLKLQNLAAFPESVNVLPSVERDPRSSDKLIDGINDTKKPQHMWLTPMLPNRYARIFLIFDSPTFVSRIRIYNYRKTPARGVRHIAVSADDLIIYSGEVPQSDSQATGQLDISLRDLD</sequence>
<dbReference type="InterPro" id="IPR001975">
    <property type="entry name" value="Ribosomal_eL40_dom"/>
</dbReference>
<dbReference type="FunFam" id="4.10.1060.50:FF:000001">
    <property type="entry name" value="ubiquitin-60S ribosomal protein L40"/>
    <property type="match status" value="1"/>
</dbReference>
<feature type="region of interest" description="Disordered" evidence="6">
    <location>
        <begin position="218"/>
        <end position="259"/>
    </location>
</feature>
<dbReference type="Pfam" id="PF01020">
    <property type="entry name" value="Ribosomal_L40e"/>
    <property type="match status" value="1"/>
</dbReference>
<dbReference type="GO" id="GO:1990904">
    <property type="term" value="C:ribonucleoprotein complex"/>
    <property type="evidence" value="ECO:0007669"/>
    <property type="project" value="UniProtKB-KW"/>
</dbReference>
<dbReference type="InterPro" id="IPR011332">
    <property type="entry name" value="Ribosomal_zn-bd"/>
</dbReference>
<keyword evidence="2" id="KW-0963">Cytoplasm</keyword>
<dbReference type="Pfam" id="PF14652">
    <property type="entry name" value="DUF4457"/>
    <property type="match status" value="1"/>
</dbReference>
<evidence type="ECO:0000313" key="8">
    <source>
        <dbReference type="Proteomes" id="UP000887574"/>
    </source>
</evidence>
<evidence type="ECO:0000256" key="1">
    <source>
        <dbReference type="ARBA" id="ARBA00004496"/>
    </source>
</evidence>
<dbReference type="GO" id="GO:0005737">
    <property type="term" value="C:cytoplasm"/>
    <property type="evidence" value="ECO:0007669"/>
    <property type="project" value="UniProtKB-SubCell"/>
</dbReference>
<feature type="compositionally biased region" description="Low complexity" evidence="6">
    <location>
        <begin position="218"/>
        <end position="232"/>
    </location>
</feature>
<keyword evidence="4" id="KW-0687">Ribonucleoprotein</keyword>
<proteinExistence type="predicted"/>
<evidence type="ECO:0000256" key="6">
    <source>
        <dbReference type="SAM" id="MobiDB-lite"/>
    </source>
</evidence>
<dbReference type="PANTHER" id="PTHR21534:SF0">
    <property type="entry name" value="KATANIN-INTERACTING PROTEIN"/>
    <property type="match status" value="1"/>
</dbReference>
<dbReference type="PANTHER" id="PTHR21534">
    <property type="entry name" value="KATANIN-INTERACTING PROTEIN"/>
    <property type="match status" value="1"/>
</dbReference>
<dbReference type="InterPro" id="IPR026704">
    <property type="entry name" value="KATNIP"/>
</dbReference>
<dbReference type="GO" id="GO:0006412">
    <property type="term" value="P:translation"/>
    <property type="evidence" value="ECO:0007669"/>
    <property type="project" value="InterPro"/>
</dbReference>
<evidence type="ECO:0000256" key="4">
    <source>
        <dbReference type="ARBA" id="ARBA00023274"/>
    </source>
</evidence>
<evidence type="ECO:0000256" key="3">
    <source>
        <dbReference type="ARBA" id="ARBA00022980"/>
    </source>
</evidence>
<reference evidence="9" key="1">
    <citation type="submission" date="2022-11" db="UniProtKB">
        <authorList>
            <consortium name="WormBaseParasite"/>
        </authorList>
    </citation>
    <scope>IDENTIFICATION</scope>
</reference>
<comment type="subcellular location">
    <subcellularLocation>
        <location evidence="1">Cytoplasm</location>
    </subcellularLocation>
</comment>
<dbReference type="SUPFAM" id="SSF57829">
    <property type="entry name" value="Zn-binding ribosomal proteins"/>
    <property type="match status" value="1"/>
</dbReference>
<keyword evidence="8" id="KW-1185">Reference proteome</keyword>
<dbReference type="Proteomes" id="UP000887574">
    <property type="component" value="Unplaced"/>
</dbReference>
<dbReference type="InterPro" id="IPR027859">
    <property type="entry name" value="KATNIP_dom"/>
</dbReference>
<evidence type="ECO:0000256" key="5">
    <source>
        <dbReference type="ARBA" id="ARBA00035298"/>
    </source>
</evidence>
<protein>
    <recommendedName>
        <fullName evidence="5">Ubiquitin-ribosomal protein eL40 fusion protein</fullName>
    </recommendedName>
</protein>
<organism evidence="8 9">
    <name type="scientific">Ditylenchus dipsaci</name>
    <dbReference type="NCBI Taxonomy" id="166011"/>
    <lineage>
        <taxon>Eukaryota</taxon>
        <taxon>Metazoa</taxon>
        <taxon>Ecdysozoa</taxon>
        <taxon>Nematoda</taxon>
        <taxon>Chromadorea</taxon>
        <taxon>Rhabditida</taxon>
        <taxon>Tylenchina</taxon>
        <taxon>Tylenchomorpha</taxon>
        <taxon>Sphaerularioidea</taxon>
        <taxon>Anguinidae</taxon>
        <taxon>Anguininae</taxon>
        <taxon>Ditylenchus</taxon>
    </lineage>
</organism>
<evidence type="ECO:0000259" key="7">
    <source>
        <dbReference type="SMART" id="SM01377"/>
    </source>
</evidence>
<evidence type="ECO:0000313" key="9">
    <source>
        <dbReference type="WBParaSite" id="jg21112.1"/>
    </source>
</evidence>
<dbReference type="Gene3D" id="4.10.1060.50">
    <property type="match status" value="1"/>
</dbReference>
<feature type="compositionally biased region" description="Low complexity" evidence="6">
    <location>
        <begin position="276"/>
        <end position="288"/>
    </location>
</feature>
<dbReference type="SMART" id="SM01377">
    <property type="entry name" value="Ribosomal_L40e"/>
    <property type="match status" value="1"/>
</dbReference>
<feature type="region of interest" description="Disordered" evidence="6">
    <location>
        <begin position="276"/>
        <end position="295"/>
    </location>
</feature>
<keyword evidence="3" id="KW-0689">Ribosomal protein</keyword>
<feature type="domain" description="Large ribosomal subunit protein eL40" evidence="7">
    <location>
        <begin position="1"/>
        <end position="49"/>
    </location>
</feature>
<dbReference type="WBParaSite" id="jg21112.1">
    <property type="protein sequence ID" value="jg21112.1"/>
    <property type="gene ID" value="jg21112"/>
</dbReference>
<accession>A0A915DL23</accession>
<dbReference type="AlphaFoldDB" id="A0A915DL23"/>
<name>A0A915DL23_9BILA</name>
<dbReference type="GO" id="GO:0005840">
    <property type="term" value="C:ribosome"/>
    <property type="evidence" value="ECO:0007669"/>
    <property type="project" value="UniProtKB-KW"/>
</dbReference>
<feature type="compositionally biased region" description="Low complexity" evidence="6">
    <location>
        <begin position="239"/>
        <end position="256"/>
    </location>
</feature>
<evidence type="ECO:0000256" key="2">
    <source>
        <dbReference type="ARBA" id="ARBA00022490"/>
    </source>
</evidence>
<dbReference type="GO" id="GO:0003735">
    <property type="term" value="F:structural constituent of ribosome"/>
    <property type="evidence" value="ECO:0007669"/>
    <property type="project" value="InterPro"/>
</dbReference>